<proteinExistence type="predicted"/>
<dbReference type="EMBL" id="JBHTOK010000072">
    <property type="protein sequence ID" value="MFD1441601.1"/>
    <property type="molecule type" value="Genomic_DNA"/>
</dbReference>
<protein>
    <submittedName>
        <fullName evidence="3">YycH family regulatory protein</fullName>
    </submittedName>
</protein>
<evidence type="ECO:0000313" key="4">
    <source>
        <dbReference type="Proteomes" id="UP001597212"/>
    </source>
</evidence>
<gene>
    <name evidence="3" type="ORF">ACFQ5K_09475</name>
</gene>
<name>A0ABW4CYR0_9LACO</name>
<feature type="domain" description="Regulatory protein YycH" evidence="2">
    <location>
        <begin position="12"/>
        <end position="438"/>
    </location>
</feature>
<organism evidence="3 4">
    <name type="scientific">Lacticaseibacillus hegangensis</name>
    <dbReference type="NCBI Taxonomy" id="2486010"/>
    <lineage>
        <taxon>Bacteria</taxon>
        <taxon>Bacillati</taxon>
        <taxon>Bacillota</taxon>
        <taxon>Bacilli</taxon>
        <taxon>Lactobacillales</taxon>
        <taxon>Lactobacillaceae</taxon>
        <taxon>Lacticaseibacillus</taxon>
    </lineage>
</organism>
<evidence type="ECO:0000313" key="3">
    <source>
        <dbReference type="EMBL" id="MFD1441601.1"/>
    </source>
</evidence>
<dbReference type="RefSeq" id="WP_164506202.1">
    <property type="nucleotide sequence ID" value="NZ_JBHTOK010000072.1"/>
</dbReference>
<dbReference type="Proteomes" id="UP001597212">
    <property type="component" value="Unassembled WGS sequence"/>
</dbReference>
<keyword evidence="1" id="KW-0812">Transmembrane</keyword>
<evidence type="ECO:0000259" key="2">
    <source>
        <dbReference type="Pfam" id="PF07435"/>
    </source>
</evidence>
<feature type="transmembrane region" description="Helical" evidence="1">
    <location>
        <begin position="6"/>
        <end position="27"/>
    </location>
</feature>
<keyword evidence="4" id="KW-1185">Reference proteome</keyword>
<evidence type="ECO:0000256" key="1">
    <source>
        <dbReference type="SAM" id="Phobius"/>
    </source>
</evidence>
<dbReference type="CDD" id="cd15787">
    <property type="entry name" value="YycH_N"/>
    <property type="match status" value="1"/>
</dbReference>
<sequence length="449" mass="49286">MKLSGLILRVSLTAMVLLSLVFSALIWRNPSRLGRTDTSSALKTTQTASANQQAAYLFVPTTAYYQTGSQKVQLMQADQSATGQIHRTIRPWRLKKISSSVQLSTSAFAALLTQDETLQLTFSAPVTFGVFNAHYFNQPLKNPPAFQFDRLIIDLKKRTPKLTLVDDATRMSRTATLASSSTTKLRAYLNKAQPSGLPVVEKRLNGKLIPYYAKPVALSPYAFLLDQQTANHFVSLLMPANSAAAVDSREIGDESIYTLGDTRMTLNSSSSVMQYEDPGKVTKSKSLGTALTKGEAAISQLNLQGITSMHYFSYDKGSRTVGFRSYAQGLPIFNSLDNGLVQTVSSESGLTTTFSLNNLTVAIPTAQATKTLPTTQEVLNQLATAGYAQSTIQDIRLGYYWRPQSASSQVVDLTPTYFVELNGQYKRYTEWLTPQTAENQNQSAAQAIR</sequence>
<keyword evidence="1" id="KW-0472">Membrane</keyword>
<reference evidence="4" key="1">
    <citation type="journal article" date="2019" name="Int. J. Syst. Evol. Microbiol.">
        <title>The Global Catalogue of Microorganisms (GCM) 10K type strain sequencing project: providing services to taxonomists for standard genome sequencing and annotation.</title>
        <authorList>
            <consortium name="The Broad Institute Genomics Platform"/>
            <consortium name="The Broad Institute Genome Sequencing Center for Infectious Disease"/>
            <person name="Wu L."/>
            <person name="Ma J."/>
        </authorList>
    </citation>
    <scope>NUCLEOTIDE SEQUENCE [LARGE SCALE GENOMIC DNA]</scope>
    <source>
        <strain evidence="4">CCM 8912</strain>
    </source>
</reference>
<dbReference type="InterPro" id="IPR009996">
    <property type="entry name" value="YycH"/>
</dbReference>
<comment type="caution">
    <text evidence="3">The sequence shown here is derived from an EMBL/GenBank/DDBJ whole genome shotgun (WGS) entry which is preliminary data.</text>
</comment>
<keyword evidence="1" id="KW-1133">Transmembrane helix</keyword>
<dbReference type="Gene3D" id="3.10.450.310">
    <property type="match status" value="1"/>
</dbReference>
<dbReference type="Pfam" id="PF07435">
    <property type="entry name" value="YycH"/>
    <property type="match status" value="1"/>
</dbReference>
<accession>A0ABW4CYR0</accession>